<dbReference type="GO" id="GO:0008299">
    <property type="term" value="P:isoprenoid biosynthetic process"/>
    <property type="evidence" value="ECO:0007669"/>
    <property type="project" value="UniProtKB-ARBA"/>
</dbReference>
<dbReference type="GO" id="GO:0010333">
    <property type="term" value="F:terpene synthase activity"/>
    <property type="evidence" value="ECO:0007669"/>
    <property type="project" value="InterPro"/>
</dbReference>
<dbReference type="Pfam" id="PF19086">
    <property type="entry name" value="Terpene_syn_C_2"/>
    <property type="match status" value="1"/>
</dbReference>
<dbReference type="Gene3D" id="1.10.600.10">
    <property type="entry name" value="Farnesyl Diphosphate Synthase"/>
    <property type="match status" value="1"/>
</dbReference>
<proteinExistence type="inferred from homology"/>
<dbReference type="PANTHER" id="PTHR35201:SF4">
    <property type="entry name" value="BETA-PINACENE SYNTHASE-RELATED"/>
    <property type="match status" value="1"/>
</dbReference>
<dbReference type="Proteomes" id="UP000243081">
    <property type="component" value="Unassembled WGS sequence"/>
</dbReference>
<keyword evidence="4" id="KW-0479">Metal-binding</keyword>
<evidence type="ECO:0000256" key="1">
    <source>
        <dbReference type="ARBA" id="ARBA00001946"/>
    </source>
</evidence>
<reference evidence="5 6" key="1">
    <citation type="submission" date="2016-03" db="EMBL/GenBank/DDBJ databases">
        <title>Fine-scale spatial genetic structure of a fungal parasite of coffee scale insects.</title>
        <authorList>
            <person name="Jackson D."/>
            <person name="Zemenick K.A."/>
            <person name="Malloure B."/>
            <person name="Quandt C.A."/>
            <person name="James T.Y."/>
        </authorList>
    </citation>
    <scope>NUCLEOTIDE SEQUENCE [LARGE SCALE GENOMIC DNA]</scope>
    <source>
        <strain evidence="5 6">UM487</strain>
    </source>
</reference>
<dbReference type="OrthoDB" id="4861278at2759"/>
<accession>A0A179IED5</accession>
<dbReference type="PANTHER" id="PTHR35201">
    <property type="entry name" value="TERPENE SYNTHASE"/>
    <property type="match status" value="1"/>
</dbReference>
<keyword evidence="3 4" id="KW-0460">Magnesium</keyword>
<dbReference type="EC" id="4.2.3.-" evidence="4"/>
<dbReference type="AlphaFoldDB" id="A0A179IED5"/>
<evidence type="ECO:0000313" key="5">
    <source>
        <dbReference type="EMBL" id="OAR00705.1"/>
    </source>
</evidence>
<keyword evidence="4" id="KW-0456">Lyase</keyword>
<keyword evidence="6" id="KW-1185">Reference proteome</keyword>
<dbReference type="SFLD" id="SFLDG01020">
    <property type="entry name" value="Terpene_Cyclase_Like_2"/>
    <property type="match status" value="1"/>
</dbReference>
<name>A0A179IED5_CORDF</name>
<dbReference type="SUPFAM" id="SSF48576">
    <property type="entry name" value="Terpenoid synthases"/>
    <property type="match status" value="1"/>
</dbReference>
<protein>
    <recommendedName>
        <fullName evidence="4">Terpene synthase</fullName>
        <ecNumber evidence="4">4.2.3.-</ecNumber>
    </recommendedName>
</protein>
<evidence type="ECO:0000256" key="2">
    <source>
        <dbReference type="ARBA" id="ARBA00006333"/>
    </source>
</evidence>
<comment type="similarity">
    <text evidence="2 4">Belongs to the terpene synthase family.</text>
</comment>
<dbReference type="EMBL" id="LUKN01001560">
    <property type="protein sequence ID" value="OAR00705.1"/>
    <property type="molecule type" value="Genomic_DNA"/>
</dbReference>
<evidence type="ECO:0000256" key="4">
    <source>
        <dbReference type="RuleBase" id="RU366034"/>
    </source>
</evidence>
<dbReference type="InterPro" id="IPR034686">
    <property type="entry name" value="Terpene_cyclase-like_2"/>
</dbReference>
<evidence type="ECO:0000313" key="6">
    <source>
        <dbReference type="Proteomes" id="UP000243081"/>
    </source>
</evidence>
<sequence>MNDQAILQEPSLLRSPRQTTVLLPDMFQSFLRYNPAVNPNYETVKAESEDWINRVCAFDSKMARKINKCDFSYFCAIAAPEAPPDRFRTLCDWGNWVFPFDDMFDNGRLRDLPEESRLVMESLMMPLLGQNSQDEKRLDIVRAHDSVVERVLASTTTGVHRRFALAMQGYCHGALMQVSDRLGNRLPSLEEMLALRHESSGCRPLYPLVEYAHNLQLPDEVFDNPCIQELEDLGVEMVAISNDILSYQKEQAEGVPHNMVIVCQLHGLSAQQAFDTVGKLLEDCYRRWEEVEASVPHWGAEVDAEVQRYIDGIKAVVTANLNWSFKTARYLGTAAAEIKRTRRLQIPEESHDYKTLVR</sequence>
<evidence type="ECO:0000256" key="3">
    <source>
        <dbReference type="ARBA" id="ARBA00022842"/>
    </source>
</evidence>
<comment type="caution">
    <text evidence="5">The sequence shown here is derived from an EMBL/GenBank/DDBJ whole genome shotgun (WGS) entry which is preliminary data.</text>
</comment>
<dbReference type="SFLD" id="SFLDS00005">
    <property type="entry name" value="Isoprenoid_Synthase_Type_I"/>
    <property type="match status" value="1"/>
</dbReference>
<gene>
    <name evidence="5" type="ORF">LLEC1_00244</name>
</gene>
<organism evidence="5 6">
    <name type="scientific">Cordyceps confragosa</name>
    <name type="common">Lecanicillium lecanii</name>
    <dbReference type="NCBI Taxonomy" id="2714763"/>
    <lineage>
        <taxon>Eukaryota</taxon>
        <taxon>Fungi</taxon>
        <taxon>Dikarya</taxon>
        <taxon>Ascomycota</taxon>
        <taxon>Pezizomycotina</taxon>
        <taxon>Sordariomycetes</taxon>
        <taxon>Hypocreomycetidae</taxon>
        <taxon>Hypocreales</taxon>
        <taxon>Cordycipitaceae</taxon>
        <taxon>Akanthomyces</taxon>
    </lineage>
</organism>
<dbReference type="OMA" id="RVCNDFL"/>
<comment type="cofactor">
    <cofactor evidence="1 4">
        <name>Mg(2+)</name>
        <dbReference type="ChEBI" id="CHEBI:18420"/>
    </cofactor>
</comment>
<dbReference type="GO" id="GO:0046872">
    <property type="term" value="F:metal ion binding"/>
    <property type="evidence" value="ECO:0007669"/>
    <property type="project" value="UniProtKB-KW"/>
</dbReference>
<dbReference type="InterPro" id="IPR008949">
    <property type="entry name" value="Isoprenoid_synthase_dom_sf"/>
</dbReference>